<evidence type="ECO:0000313" key="2">
    <source>
        <dbReference type="EMBL" id="KPM50167.1"/>
    </source>
</evidence>
<feature type="transmembrane region" description="Helical" evidence="1">
    <location>
        <begin position="25"/>
        <end position="43"/>
    </location>
</feature>
<sequence length="83" mass="9352">MENNDSNLTLEELQDEEKKLKKNELLAAGGIGFLAGIILYGLFTGGFGFLYTGISVGLIYMIIKNSRKSKERLKVIREELNKR</sequence>
<protein>
    <submittedName>
        <fullName evidence="2">Uncharacterized protein</fullName>
    </submittedName>
</protein>
<reference evidence="2 3" key="1">
    <citation type="submission" date="2015-07" db="EMBL/GenBank/DDBJ databases">
        <title>The draft genome sequence of Leadbetterella sp. JN14-9.</title>
        <authorList>
            <person name="Liu Y."/>
            <person name="Du J."/>
            <person name="Shao Z."/>
        </authorList>
    </citation>
    <scope>NUCLEOTIDE SEQUENCE [LARGE SCALE GENOMIC DNA]</scope>
    <source>
        <strain evidence="2 3">JN14-9</strain>
    </source>
</reference>
<organism evidence="2 3">
    <name type="scientific">Jiulongibacter sediminis</name>
    <dbReference type="NCBI Taxonomy" id="1605367"/>
    <lineage>
        <taxon>Bacteria</taxon>
        <taxon>Pseudomonadati</taxon>
        <taxon>Bacteroidota</taxon>
        <taxon>Cytophagia</taxon>
        <taxon>Cytophagales</taxon>
        <taxon>Leadbetterellaceae</taxon>
        <taxon>Jiulongibacter</taxon>
    </lineage>
</organism>
<evidence type="ECO:0000256" key="1">
    <source>
        <dbReference type="SAM" id="Phobius"/>
    </source>
</evidence>
<dbReference type="AlphaFoldDB" id="A0A0P7BGK0"/>
<accession>A0A0P7BGK0</accession>
<name>A0A0P7BGK0_9BACT</name>
<keyword evidence="1" id="KW-0812">Transmembrane</keyword>
<dbReference type="STRING" id="1605367.AFM12_05175"/>
<dbReference type="RefSeq" id="WP_131458197.1">
    <property type="nucleotide sequence ID" value="NZ_JXSZ01000005.1"/>
</dbReference>
<keyword evidence="3" id="KW-1185">Reference proteome</keyword>
<evidence type="ECO:0000313" key="3">
    <source>
        <dbReference type="Proteomes" id="UP000050454"/>
    </source>
</evidence>
<dbReference type="EMBL" id="LGTQ01000005">
    <property type="protein sequence ID" value="KPM50167.1"/>
    <property type="molecule type" value="Genomic_DNA"/>
</dbReference>
<dbReference type="Proteomes" id="UP000050454">
    <property type="component" value="Unassembled WGS sequence"/>
</dbReference>
<keyword evidence="1" id="KW-0472">Membrane</keyword>
<proteinExistence type="predicted"/>
<keyword evidence="1" id="KW-1133">Transmembrane helix</keyword>
<comment type="caution">
    <text evidence="2">The sequence shown here is derived from an EMBL/GenBank/DDBJ whole genome shotgun (WGS) entry which is preliminary data.</text>
</comment>
<gene>
    <name evidence="2" type="ORF">AFM12_05175</name>
</gene>